<protein>
    <submittedName>
        <fullName evidence="3">Porin family protein</fullName>
    </submittedName>
</protein>
<sequence>MRSLKLSLAAMMTLASLQTAHAQPKESAPQEPPYTQDENEFDTPAESGTTDEMLSIEDEIKSAEPNPTAPVQVAEPKKEESTVNLNEKVPEAGGKNLTAEEEPSVIPVSPVVEVKPAKKIQYGEVVRQSPKGGVEYIHHPQAAKGLLVIEKDGTYVYKTKDSGAYNKTGTFRIGTMDAPTIVSKDGTTNFVTMYHGSPVPIFMFDFEWQPFTSFGRLGVQAGVGFLIEQGRGRFACDNCGTLNGTESKEKYTFIAVPLNLGGIYRLEWTSHQWLAPYISGGGTYIPVAEVRDDNTAPKAVGTPGVYGAGGMMFNVSAFDRNTAFTLRNEYGISNLWLTAEYRYLKTFNEDLDFTSNIITLGIGVDY</sequence>
<proteinExistence type="predicted"/>
<dbReference type="EMBL" id="JANRMI010000003">
    <property type="protein sequence ID" value="MDG0817054.1"/>
    <property type="molecule type" value="Genomic_DNA"/>
</dbReference>
<dbReference type="Proteomes" id="UP001152321">
    <property type="component" value="Unassembled WGS sequence"/>
</dbReference>
<evidence type="ECO:0000256" key="1">
    <source>
        <dbReference type="SAM" id="MobiDB-lite"/>
    </source>
</evidence>
<comment type="caution">
    <text evidence="3">The sequence shown here is derived from an EMBL/GenBank/DDBJ whole genome shotgun (WGS) entry which is preliminary data.</text>
</comment>
<dbReference type="RefSeq" id="WP_277578530.1">
    <property type="nucleotide sequence ID" value="NZ_JANRMI010000003.1"/>
</dbReference>
<keyword evidence="4" id="KW-1185">Reference proteome</keyword>
<feature type="region of interest" description="Disordered" evidence="1">
    <location>
        <begin position="18"/>
        <end position="101"/>
    </location>
</feature>
<feature type="signal peptide" evidence="2">
    <location>
        <begin position="1"/>
        <end position="22"/>
    </location>
</feature>
<feature type="chain" id="PRO_5045840805" evidence="2">
    <location>
        <begin position="23"/>
        <end position="366"/>
    </location>
</feature>
<reference evidence="3" key="1">
    <citation type="submission" date="2022-08" db="EMBL/GenBank/DDBJ databases">
        <title>Novel Bdellovibrio Species Isolated from Svalbard: Designation Bdellovibrio svalbardensis.</title>
        <authorList>
            <person name="Mitchell R.J."/>
            <person name="Choi S.Y."/>
        </authorList>
    </citation>
    <scope>NUCLEOTIDE SEQUENCE</scope>
    <source>
        <strain evidence="3">PAP01</strain>
    </source>
</reference>
<evidence type="ECO:0000256" key="2">
    <source>
        <dbReference type="SAM" id="SignalP"/>
    </source>
</evidence>
<evidence type="ECO:0000313" key="3">
    <source>
        <dbReference type="EMBL" id="MDG0817054.1"/>
    </source>
</evidence>
<accession>A0ABT6DMB2</accession>
<organism evidence="3 4">
    <name type="scientific">Bdellovibrio svalbardensis</name>
    <dbReference type="NCBI Taxonomy" id="2972972"/>
    <lineage>
        <taxon>Bacteria</taxon>
        <taxon>Pseudomonadati</taxon>
        <taxon>Bdellovibrionota</taxon>
        <taxon>Bdellovibrionia</taxon>
        <taxon>Bdellovibrionales</taxon>
        <taxon>Pseudobdellovibrionaceae</taxon>
        <taxon>Bdellovibrio</taxon>
    </lineage>
</organism>
<gene>
    <name evidence="3" type="ORF">NWE73_11800</name>
</gene>
<keyword evidence="2" id="KW-0732">Signal</keyword>
<name>A0ABT6DMB2_9BACT</name>
<evidence type="ECO:0000313" key="4">
    <source>
        <dbReference type="Proteomes" id="UP001152321"/>
    </source>
</evidence>